<protein>
    <submittedName>
        <fullName evidence="2">Uncharacterized protein</fullName>
    </submittedName>
</protein>
<dbReference type="Proteomes" id="UP001295423">
    <property type="component" value="Unassembled WGS sequence"/>
</dbReference>
<gene>
    <name evidence="2" type="ORF">CYCCA115_LOCUS13835</name>
</gene>
<evidence type="ECO:0000256" key="1">
    <source>
        <dbReference type="SAM" id="Phobius"/>
    </source>
</evidence>
<keyword evidence="1" id="KW-0472">Membrane</keyword>
<dbReference type="AlphaFoldDB" id="A0AAD2JHZ2"/>
<proteinExistence type="predicted"/>
<sequence>MDSSAFDTRFPKAWFTASLSTLALPFLTFATALFLRIDEALFTAETWPIICVYLITAAVQVKLTFIVHKLYAQVKLLPIRFLLLCYAIYSLVLVILIGYLPNVIEGQMVMDQFSLYNAQIGVLLFHTSLLALLKSLFFAAWTTKMIQQRINADNQIANKVLTDAIKEDHCKDDIPEETDYVQVL</sequence>
<feature type="transmembrane region" description="Helical" evidence="1">
    <location>
        <begin position="12"/>
        <end position="35"/>
    </location>
</feature>
<feature type="transmembrane region" description="Helical" evidence="1">
    <location>
        <begin position="120"/>
        <end position="141"/>
    </location>
</feature>
<evidence type="ECO:0000313" key="2">
    <source>
        <dbReference type="EMBL" id="CAJ1953025.1"/>
    </source>
</evidence>
<feature type="transmembrane region" description="Helical" evidence="1">
    <location>
        <begin position="47"/>
        <end position="67"/>
    </location>
</feature>
<evidence type="ECO:0000313" key="3">
    <source>
        <dbReference type="Proteomes" id="UP001295423"/>
    </source>
</evidence>
<comment type="caution">
    <text evidence="2">The sequence shown here is derived from an EMBL/GenBank/DDBJ whole genome shotgun (WGS) entry which is preliminary data.</text>
</comment>
<dbReference type="EMBL" id="CAKOGP040001814">
    <property type="protein sequence ID" value="CAJ1953025.1"/>
    <property type="molecule type" value="Genomic_DNA"/>
</dbReference>
<keyword evidence="1" id="KW-1133">Transmembrane helix</keyword>
<accession>A0AAD2JHZ2</accession>
<keyword evidence="3" id="KW-1185">Reference proteome</keyword>
<keyword evidence="1" id="KW-0812">Transmembrane</keyword>
<organism evidence="2 3">
    <name type="scientific">Cylindrotheca closterium</name>
    <dbReference type="NCBI Taxonomy" id="2856"/>
    <lineage>
        <taxon>Eukaryota</taxon>
        <taxon>Sar</taxon>
        <taxon>Stramenopiles</taxon>
        <taxon>Ochrophyta</taxon>
        <taxon>Bacillariophyta</taxon>
        <taxon>Bacillariophyceae</taxon>
        <taxon>Bacillariophycidae</taxon>
        <taxon>Bacillariales</taxon>
        <taxon>Bacillariaceae</taxon>
        <taxon>Cylindrotheca</taxon>
    </lineage>
</organism>
<reference evidence="2" key="1">
    <citation type="submission" date="2023-08" db="EMBL/GenBank/DDBJ databases">
        <authorList>
            <person name="Audoor S."/>
            <person name="Bilcke G."/>
        </authorList>
    </citation>
    <scope>NUCLEOTIDE SEQUENCE</scope>
</reference>
<feature type="transmembrane region" description="Helical" evidence="1">
    <location>
        <begin position="79"/>
        <end position="100"/>
    </location>
</feature>
<name>A0AAD2JHZ2_9STRA</name>